<keyword evidence="1" id="KW-0812">Transmembrane</keyword>
<feature type="transmembrane region" description="Helical" evidence="1">
    <location>
        <begin position="133"/>
        <end position="155"/>
    </location>
</feature>
<evidence type="ECO:0000256" key="1">
    <source>
        <dbReference type="SAM" id="Phobius"/>
    </source>
</evidence>
<proteinExistence type="predicted"/>
<dbReference type="AlphaFoldDB" id="A0A1G7LTR5"/>
<gene>
    <name evidence="2" type="ORF">SAMN04488542_11246</name>
</gene>
<keyword evidence="3" id="KW-1185">Reference proteome</keyword>
<dbReference type="EMBL" id="FNBG01000012">
    <property type="protein sequence ID" value="SDF52360.1"/>
    <property type="molecule type" value="Genomic_DNA"/>
</dbReference>
<sequence length="253" mass="28947">MIKLLKYDFRQNMNTILGTFAVLIIVQIMLAITAQVRGWDQTLVLGGSIALYMIVSCSVIIMMCKTFRTNIMAYHIRLLPIRPVWMIVSSLLLGMIVVGGVVVLMMIHTMVYRENFQILMQEVELSLLSNKELAIIFLRVIWNCIVTIIMILLAITVGYSVQKGKRIGIWLGIITFFVLQYIVSWIETKLFYQTDKLSLPFIETNTNVINTGINAEIKANILDFPWGLFAFELVVTGLMIWAITYLINKRVEV</sequence>
<keyword evidence="1" id="KW-1133">Transmembrane helix</keyword>
<reference evidence="2 3" key="1">
    <citation type="submission" date="2016-10" db="EMBL/GenBank/DDBJ databases">
        <authorList>
            <person name="de Groot N.N."/>
        </authorList>
    </citation>
    <scope>NUCLEOTIDE SEQUENCE [LARGE SCALE GENOMIC DNA]</scope>
    <source>
        <strain evidence="2 3">DSM 28129</strain>
    </source>
</reference>
<accession>A0A1G7LTR5</accession>
<protein>
    <recommendedName>
        <fullName evidence="4">ABC-2 family transporter protein</fullName>
    </recommendedName>
</protein>
<feature type="transmembrane region" description="Helical" evidence="1">
    <location>
        <begin position="12"/>
        <end position="36"/>
    </location>
</feature>
<feature type="transmembrane region" description="Helical" evidence="1">
    <location>
        <begin position="167"/>
        <end position="186"/>
    </location>
</feature>
<evidence type="ECO:0000313" key="2">
    <source>
        <dbReference type="EMBL" id="SDF52360.1"/>
    </source>
</evidence>
<dbReference type="OrthoDB" id="2678893at2"/>
<dbReference type="Proteomes" id="UP000198972">
    <property type="component" value="Unassembled WGS sequence"/>
</dbReference>
<evidence type="ECO:0008006" key="4">
    <source>
        <dbReference type="Google" id="ProtNLM"/>
    </source>
</evidence>
<name>A0A1G7LTR5_9BACL</name>
<feature type="transmembrane region" description="Helical" evidence="1">
    <location>
        <begin position="226"/>
        <end position="247"/>
    </location>
</feature>
<keyword evidence="1" id="KW-0472">Membrane</keyword>
<organism evidence="2 3">
    <name type="scientific">Fontibacillus panacisegetis</name>
    <dbReference type="NCBI Taxonomy" id="670482"/>
    <lineage>
        <taxon>Bacteria</taxon>
        <taxon>Bacillati</taxon>
        <taxon>Bacillota</taxon>
        <taxon>Bacilli</taxon>
        <taxon>Bacillales</taxon>
        <taxon>Paenibacillaceae</taxon>
        <taxon>Fontibacillus</taxon>
    </lineage>
</organism>
<feature type="transmembrane region" description="Helical" evidence="1">
    <location>
        <begin position="42"/>
        <end position="63"/>
    </location>
</feature>
<feature type="transmembrane region" description="Helical" evidence="1">
    <location>
        <begin position="84"/>
        <end position="113"/>
    </location>
</feature>
<dbReference type="STRING" id="670482.SAMN04488542_11246"/>
<dbReference type="RefSeq" id="WP_091230212.1">
    <property type="nucleotide sequence ID" value="NZ_FNBG01000012.1"/>
</dbReference>
<evidence type="ECO:0000313" key="3">
    <source>
        <dbReference type="Proteomes" id="UP000198972"/>
    </source>
</evidence>